<evidence type="ECO:0000313" key="1">
    <source>
        <dbReference type="EMBL" id="NUZ05542.1"/>
    </source>
</evidence>
<proteinExistence type="predicted"/>
<dbReference type="Proteomes" id="UP000529637">
    <property type="component" value="Unassembled WGS sequence"/>
</dbReference>
<sequence length="600" mass="63686">MLVYGDAVERERAADKLARIGAGVRAARATPAGLARHADWVGAFLEAGELAQGVVDAAFHAAGGHETAAPAGDAAMALLHALAKLVKASWNAPAFEVDAAVVDALLATVEAARAECERRAGDAVVDVKQPEGYAFYALYPESYLEAARELPRGEWRVIGIRSIGTSLGAIVAAALDAPLPLTLRPVGHPFDRQLAPGADALLDALAASGSGQALRYAIVDEGPGLSGSSVAAVVRRVLERGVQPADVHVFASHAHGPGAEATPATRALWEAVSVHVASFERSILGAADPSHRLECGVAGVVGPLTAPLRDVGNGGWRWLSNRAPAVAPVHPWQERRKYLAEAGGVGWLVKFAGVGRRGARNVERAVALAKAGFSPRPIGTCHGFVVERWHQDAEPVDALLALSAARERLVRRIADYLAFRATRLVAPAHAGAMLQQLHEAARYNAGQVLGAEIAPLFEVAPAALEALQARVRRVETDNRMHAWEWLVVDGAVLKTDAVDHHAGHDLVGCQDIAWDVVGAAVELDLSPAEQLCIERRMAELGCPVDRDLADALLPWYLGFQLGAWGMALDATGDAAERQRIDALLARYAERLRARVSSRRR</sequence>
<gene>
    <name evidence="1" type="ORF">HQN59_07175</name>
</gene>
<dbReference type="EMBL" id="JABWMJ010000003">
    <property type="protein sequence ID" value="NUZ05542.1"/>
    <property type="molecule type" value="Genomic_DNA"/>
</dbReference>
<reference evidence="1 2" key="1">
    <citation type="submission" date="2020-06" db="EMBL/GenBank/DDBJ databases">
        <title>Schlegella sp. ID0723 isolated from air conditioner.</title>
        <authorList>
            <person name="Kim D.Y."/>
            <person name="Kim D.-U."/>
        </authorList>
    </citation>
    <scope>NUCLEOTIDE SEQUENCE [LARGE SCALE GENOMIC DNA]</scope>
    <source>
        <strain evidence="1 2">ID0723</strain>
    </source>
</reference>
<dbReference type="RefSeq" id="WP_176067604.1">
    <property type="nucleotide sequence ID" value="NZ_JABWMJ010000003.1"/>
</dbReference>
<keyword evidence="2" id="KW-1185">Reference proteome</keyword>
<organism evidence="1 2">
    <name type="scientific">Piscinibacter koreensis</name>
    <dbReference type="NCBI Taxonomy" id="2742824"/>
    <lineage>
        <taxon>Bacteria</taxon>
        <taxon>Pseudomonadati</taxon>
        <taxon>Pseudomonadota</taxon>
        <taxon>Betaproteobacteria</taxon>
        <taxon>Burkholderiales</taxon>
        <taxon>Sphaerotilaceae</taxon>
        <taxon>Piscinibacter</taxon>
    </lineage>
</organism>
<evidence type="ECO:0000313" key="2">
    <source>
        <dbReference type="Proteomes" id="UP000529637"/>
    </source>
</evidence>
<name>A0A7Y6NLZ8_9BURK</name>
<dbReference type="AlphaFoldDB" id="A0A7Y6NLZ8"/>
<protein>
    <submittedName>
        <fullName evidence="1">Uncharacterized protein</fullName>
    </submittedName>
</protein>
<comment type="caution">
    <text evidence="1">The sequence shown here is derived from an EMBL/GenBank/DDBJ whole genome shotgun (WGS) entry which is preliminary data.</text>
</comment>
<accession>A0A7Y6NLZ8</accession>